<evidence type="ECO:0000256" key="1">
    <source>
        <dbReference type="ARBA" id="ARBA00004571"/>
    </source>
</evidence>
<feature type="domain" description="TonB-dependent receptor plug" evidence="9">
    <location>
        <begin position="122"/>
        <end position="250"/>
    </location>
</feature>
<dbReference type="SUPFAM" id="SSF49464">
    <property type="entry name" value="Carboxypeptidase regulatory domain-like"/>
    <property type="match status" value="1"/>
</dbReference>
<keyword evidence="3 7" id="KW-1134">Transmembrane beta strand</keyword>
<evidence type="ECO:0000259" key="9">
    <source>
        <dbReference type="Pfam" id="PF07715"/>
    </source>
</evidence>
<organism evidence="10 11">
    <name type="scientific">Hallella bergensis DSM 17361</name>
    <dbReference type="NCBI Taxonomy" id="585502"/>
    <lineage>
        <taxon>Bacteria</taxon>
        <taxon>Pseudomonadati</taxon>
        <taxon>Bacteroidota</taxon>
        <taxon>Bacteroidia</taxon>
        <taxon>Bacteroidales</taxon>
        <taxon>Prevotellaceae</taxon>
        <taxon>Hallella</taxon>
    </lineage>
</organism>
<dbReference type="Gene3D" id="2.170.130.10">
    <property type="entry name" value="TonB-dependent receptor, plug domain"/>
    <property type="match status" value="1"/>
</dbReference>
<dbReference type="InterPro" id="IPR023996">
    <property type="entry name" value="TonB-dep_OMP_SusC/RagA"/>
</dbReference>
<dbReference type="EMBL" id="ACKS01000039">
    <property type="protein sequence ID" value="EFA44596.1"/>
    <property type="molecule type" value="Genomic_DNA"/>
</dbReference>
<dbReference type="Proteomes" id="UP000003160">
    <property type="component" value="Unassembled WGS sequence"/>
</dbReference>
<reference evidence="10 11" key="1">
    <citation type="submission" date="2009-10" db="EMBL/GenBank/DDBJ databases">
        <authorList>
            <person name="Qin X."/>
            <person name="Bachman B."/>
            <person name="Battles P."/>
            <person name="Bell A."/>
            <person name="Bess C."/>
            <person name="Bickham C."/>
            <person name="Chaboub L."/>
            <person name="Chen D."/>
            <person name="Coyle M."/>
            <person name="Deiros D.R."/>
            <person name="Dinh H."/>
            <person name="Forbes L."/>
            <person name="Fowler G."/>
            <person name="Francisco L."/>
            <person name="Fu Q."/>
            <person name="Gubbala S."/>
            <person name="Hale W."/>
            <person name="Han Y."/>
            <person name="Hemphill L."/>
            <person name="Highlander S.K."/>
            <person name="Hirani K."/>
            <person name="Hogues M."/>
            <person name="Jackson L."/>
            <person name="Jakkamsetti A."/>
            <person name="Javaid M."/>
            <person name="Jiang H."/>
            <person name="Korchina V."/>
            <person name="Kovar C."/>
            <person name="Lara F."/>
            <person name="Lee S."/>
            <person name="Mata R."/>
            <person name="Mathew T."/>
            <person name="Moen C."/>
            <person name="Morales K."/>
            <person name="Munidasa M."/>
            <person name="Nazareth L."/>
            <person name="Ngo R."/>
            <person name="Nguyen L."/>
            <person name="Okwuonu G."/>
            <person name="Ongeri F."/>
            <person name="Patil S."/>
            <person name="Petrosino J."/>
            <person name="Pham C."/>
            <person name="Pham P."/>
            <person name="Pu L.-L."/>
            <person name="Puazo M."/>
            <person name="Raj R."/>
            <person name="Reid J."/>
            <person name="Rouhana J."/>
            <person name="Saada N."/>
            <person name="Shang Y."/>
            <person name="Simmons D."/>
            <person name="Thornton R."/>
            <person name="Warren J."/>
            <person name="Weissenberger G."/>
            <person name="Zhang J."/>
            <person name="Zhang L."/>
            <person name="Zhou C."/>
            <person name="Zhu D."/>
            <person name="Muzny D."/>
            <person name="Worley K."/>
            <person name="Gibbs R."/>
        </authorList>
    </citation>
    <scope>NUCLEOTIDE SEQUENCE [LARGE SCALE GENOMIC DNA]</scope>
    <source>
        <strain evidence="10 11">DSM 17361</strain>
    </source>
</reference>
<gene>
    <name evidence="10" type="ORF">HMPREF0645_1011</name>
</gene>
<evidence type="ECO:0000256" key="5">
    <source>
        <dbReference type="ARBA" id="ARBA00023136"/>
    </source>
</evidence>
<evidence type="ECO:0000256" key="7">
    <source>
        <dbReference type="PROSITE-ProRule" id="PRU01360"/>
    </source>
</evidence>
<comment type="caution">
    <text evidence="10">The sequence shown here is derived from an EMBL/GenBank/DDBJ whole genome shotgun (WGS) entry which is preliminary data.</text>
</comment>
<dbReference type="Gene3D" id="2.60.40.1120">
    <property type="entry name" value="Carboxypeptidase-like, regulatory domain"/>
    <property type="match status" value="1"/>
</dbReference>
<dbReference type="InterPro" id="IPR037066">
    <property type="entry name" value="Plug_dom_sf"/>
</dbReference>
<accession>D1PVM6</accession>
<dbReference type="InterPro" id="IPR039426">
    <property type="entry name" value="TonB-dep_rcpt-like"/>
</dbReference>
<dbReference type="eggNOG" id="COG1629">
    <property type="taxonomic scope" value="Bacteria"/>
</dbReference>
<keyword evidence="4 7" id="KW-0812">Transmembrane</keyword>
<evidence type="ECO:0000256" key="4">
    <source>
        <dbReference type="ARBA" id="ARBA00022692"/>
    </source>
</evidence>
<comment type="subcellular location">
    <subcellularLocation>
        <location evidence="1 7">Cell outer membrane</location>
        <topology evidence="1 7">Multi-pass membrane protein</topology>
    </subcellularLocation>
</comment>
<feature type="chain" id="PRO_5003025215" evidence="8">
    <location>
        <begin position="22"/>
        <end position="1103"/>
    </location>
</feature>
<dbReference type="HOGENOM" id="CLU_004317_0_1_10"/>
<keyword evidence="5 7" id="KW-0472">Membrane</keyword>
<dbReference type="InterPro" id="IPR036942">
    <property type="entry name" value="Beta-barrel_TonB_sf"/>
</dbReference>
<dbReference type="AlphaFoldDB" id="D1PVM6"/>
<name>D1PVM6_9BACT</name>
<evidence type="ECO:0000256" key="8">
    <source>
        <dbReference type="SAM" id="SignalP"/>
    </source>
</evidence>
<keyword evidence="6 7" id="KW-0998">Cell outer membrane</keyword>
<feature type="signal peptide" evidence="8">
    <location>
        <begin position="1"/>
        <end position="21"/>
    </location>
</feature>
<dbReference type="PROSITE" id="PS52016">
    <property type="entry name" value="TONB_DEPENDENT_REC_3"/>
    <property type="match status" value="1"/>
</dbReference>
<dbReference type="Pfam" id="PF07715">
    <property type="entry name" value="Plug"/>
    <property type="match status" value="1"/>
</dbReference>
<dbReference type="InterPro" id="IPR008969">
    <property type="entry name" value="CarboxyPept-like_regulatory"/>
</dbReference>
<dbReference type="SUPFAM" id="SSF56935">
    <property type="entry name" value="Porins"/>
    <property type="match status" value="1"/>
</dbReference>
<keyword evidence="2 7" id="KW-0813">Transport</keyword>
<dbReference type="GO" id="GO:0009279">
    <property type="term" value="C:cell outer membrane"/>
    <property type="evidence" value="ECO:0007669"/>
    <property type="project" value="UniProtKB-SubCell"/>
</dbReference>
<dbReference type="RefSeq" id="WP_007173125.1">
    <property type="nucleotide sequence ID" value="NZ_GG704780.1"/>
</dbReference>
<dbReference type="NCBIfam" id="TIGR04057">
    <property type="entry name" value="SusC_RagA_signa"/>
    <property type="match status" value="1"/>
</dbReference>
<evidence type="ECO:0000256" key="2">
    <source>
        <dbReference type="ARBA" id="ARBA00022448"/>
    </source>
</evidence>
<keyword evidence="8" id="KW-0732">Signal</keyword>
<evidence type="ECO:0000256" key="3">
    <source>
        <dbReference type="ARBA" id="ARBA00022452"/>
    </source>
</evidence>
<dbReference type="OrthoDB" id="9768177at2"/>
<keyword evidence="11" id="KW-1185">Reference proteome</keyword>
<sequence>MRTLKVIFVMLLSVFSLQLRAQSTAKHSDSDVLVNITVTDISGEPLAGATVNVDGKPIGVVADVDGKVSLWVPRGRNIKVTYLGFQPRTVKVNKPLEGNFVLENDETTLDQVVVNGYQRNTKRRITGSVATITEKDLKNMPLANIDMLLQGKVAGMDVKALSGRPGETAKIRIRGTNTITGNADPLWVVDGVPLQKDLPTISSNQVRAGDFSNIFANGISGINPNDIESVTVLKDASAAAIYGSRAAGGVIVVTTKRGKQGKMSINYSTNLSITTSPPRDANLMDSKQKLAWEQELWDEFSKPGFETKGRYPVIGVVGMIRSGYGKYAGMSKAEQDAEIEKLGQHSTNWFDELFRNSLSQSHNLSMSGGSEKSTYYISLGYSNNNGLVKKTQYDRYSISSKIDVKPNNRVKMGLSADMGWQQSRGSSGSVDPFKYAYFANPYERPYNNDGSYSPDQTYYTIRSANGAVDLPLPENGFNVMREINNTSVKDNNFSLTLIGNLSVNILENFSFEGLASYSYVTNNTDNFNDRGTLAAWQDRPFDDTFTSKRTYSNITQSSTYNRSYNLRGQLHYFNTFNDIHYFSALLGSEVRGQYAKSLFTKRYGYDPVSGNSAIPVYREGTNIDFQKLQKYARIVDGLSGQSIIEDRFASFYFSLDYVLLKRYILSLTARTDGSNNFGSDEQFNPTGSLGLAWNVDQEEFFQPLKTWMSSLSLRGSFGYTGNINKSVSPELIMNYHNAYRRTDNDYFRMGWLKNAPNPKLRWEKTRDWKLSLDAGFFNERLHFTGEVYNRRTTDAVSSVKVPYTTGFSSQVYNTTTLENTGMELSLTGIFLKTKDWRGSASANIAYNYNKLVDYNSPVSGLSAGVHKGYPLGSIFSGKLQDIDPQLGVYTFERRPDAVFETAADRNYYSNYLFYLGTSNAPWNGGYSLSVGYKQLTLGLGGSYSINGKMLNNIKSPVNYTNINNATKVETPPAQINDLYVNHLNVRTDATDRWTPANPRTDANPRIIDAYGEFIGLKNYMTLSSVINNASMLENVSYFKLSSLALSYNFDESLIKRWGLGSLSVSFTMNNIFTITNYSGIDPETPGAVYPLARQFTFGVSVGL</sequence>
<proteinExistence type="inferred from homology"/>
<dbReference type="InterPro" id="IPR012910">
    <property type="entry name" value="Plug_dom"/>
</dbReference>
<dbReference type="Pfam" id="PF13715">
    <property type="entry name" value="CarbopepD_reg_2"/>
    <property type="match status" value="1"/>
</dbReference>
<evidence type="ECO:0000256" key="6">
    <source>
        <dbReference type="ARBA" id="ARBA00023237"/>
    </source>
</evidence>
<protein>
    <submittedName>
        <fullName evidence="10">TonB-linked outer membrane protein, SusC/RagA family</fullName>
    </submittedName>
</protein>
<dbReference type="InterPro" id="IPR023997">
    <property type="entry name" value="TonB-dep_OMP_SusC/RagA_CS"/>
</dbReference>
<evidence type="ECO:0000313" key="11">
    <source>
        <dbReference type="Proteomes" id="UP000003160"/>
    </source>
</evidence>
<comment type="similarity">
    <text evidence="7">Belongs to the TonB-dependent receptor family.</text>
</comment>
<evidence type="ECO:0000313" key="10">
    <source>
        <dbReference type="EMBL" id="EFA44596.1"/>
    </source>
</evidence>
<dbReference type="NCBIfam" id="TIGR04056">
    <property type="entry name" value="OMP_RagA_SusC"/>
    <property type="match status" value="1"/>
</dbReference>
<dbReference type="Gene3D" id="2.40.170.20">
    <property type="entry name" value="TonB-dependent receptor, beta-barrel domain"/>
    <property type="match status" value="1"/>
</dbReference>